<name>A0AAN7UAJ1_9MYCE</name>
<dbReference type="GO" id="GO:0000049">
    <property type="term" value="F:tRNA binding"/>
    <property type="evidence" value="ECO:0007669"/>
    <property type="project" value="UniProtKB-KW"/>
</dbReference>
<keyword evidence="5" id="KW-0963">Cytoplasm</keyword>
<organism evidence="6 7">
    <name type="scientific">Dictyostelium firmibasis</name>
    <dbReference type="NCBI Taxonomy" id="79012"/>
    <lineage>
        <taxon>Eukaryota</taxon>
        <taxon>Amoebozoa</taxon>
        <taxon>Evosea</taxon>
        <taxon>Eumycetozoa</taxon>
        <taxon>Dictyostelia</taxon>
        <taxon>Dictyosteliales</taxon>
        <taxon>Dictyosteliaceae</taxon>
        <taxon>Dictyostelium</taxon>
    </lineage>
</organism>
<comment type="catalytic activity">
    <reaction evidence="4">
        <text>a D-aminoacyl-tRNA + H2O = a tRNA + a D-alpha-amino acid + H(+)</text>
        <dbReference type="Rhea" id="RHEA:13953"/>
        <dbReference type="Rhea" id="RHEA-COMP:10123"/>
        <dbReference type="Rhea" id="RHEA-COMP:10124"/>
        <dbReference type="ChEBI" id="CHEBI:15377"/>
        <dbReference type="ChEBI" id="CHEBI:15378"/>
        <dbReference type="ChEBI" id="CHEBI:59871"/>
        <dbReference type="ChEBI" id="CHEBI:78442"/>
        <dbReference type="ChEBI" id="CHEBI:79333"/>
        <dbReference type="EC" id="3.1.1.96"/>
    </reaction>
</comment>
<dbReference type="AlphaFoldDB" id="A0AAN7UAJ1"/>
<dbReference type="GO" id="GO:0005737">
    <property type="term" value="C:cytoplasm"/>
    <property type="evidence" value="ECO:0007669"/>
    <property type="project" value="UniProtKB-SubCell"/>
</dbReference>
<comment type="similarity">
    <text evidence="1 5">Belongs to the DTD family.</text>
</comment>
<comment type="subcellular location">
    <subcellularLocation>
        <location evidence="5">Cytoplasm</location>
    </subcellularLocation>
</comment>
<dbReference type="EC" id="3.1.1.96" evidence="2 5"/>
<comment type="caution">
    <text evidence="6">The sequence shown here is derived from an EMBL/GenBank/DDBJ whole genome shotgun (WGS) entry which is preliminary data.</text>
</comment>
<keyword evidence="5" id="KW-0378">Hydrolase</keyword>
<keyword evidence="5" id="KW-0694">RNA-binding</keyword>
<evidence type="ECO:0000256" key="4">
    <source>
        <dbReference type="ARBA" id="ARBA00048018"/>
    </source>
</evidence>
<dbReference type="NCBIfam" id="TIGR00256">
    <property type="entry name" value="D-aminoacyl-tRNA deacylase"/>
    <property type="match status" value="1"/>
</dbReference>
<dbReference type="Gene3D" id="3.50.80.10">
    <property type="entry name" value="D-tyrosyl-tRNA(Tyr) deacylase"/>
    <property type="match status" value="1"/>
</dbReference>
<evidence type="ECO:0000256" key="1">
    <source>
        <dbReference type="ARBA" id="ARBA00009673"/>
    </source>
</evidence>
<evidence type="ECO:0000313" key="7">
    <source>
        <dbReference type="Proteomes" id="UP001344447"/>
    </source>
</evidence>
<dbReference type="Proteomes" id="UP001344447">
    <property type="component" value="Unassembled WGS sequence"/>
</dbReference>
<protein>
    <recommendedName>
        <fullName evidence="2 5">D-aminoacyl-tRNA deacylase</fullName>
        <ecNumber evidence="2 5">3.1.1.96</ecNumber>
    </recommendedName>
</protein>
<dbReference type="PANTHER" id="PTHR10472">
    <property type="entry name" value="D-TYROSYL-TRNA TYR DEACYLASE"/>
    <property type="match status" value="1"/>
</dbReference>
<keyword evidence="5" id="KW-0820">tRNA-binding</keyword>
<reference evidence="6 7" key="1">
    <citation type="submission" date="2023-11" db="EMBL/GenBank/DDBJ databases">
        <title>Dfirmibasis_genome.</title>
        <authorList>
            <person name="Edelbroek B."/>
            <person name="Kjellin J."/>
            <person name="Jerlstrom-Hultqvist J."/>
            <person name="Soderbom F."/>
        </authorList>
    </citation>
    <scope>NUCLEOTIDE SEQUENCE [LARGE SCALE GENOMIC DNA]</scope>
    <source>
        <strain evidence="6 7">TNS-C-14</strain>
    </source>
</reference>
<gene>
    <name evidence="6" type="ORF">RB653_004955</name>
</gene>
<evidence type="ECO:0000256" key="3">
    <source>
        <dbReference type="ARBA" id="ARBA00047676"/>
    </source>
</evidence>
<dbReference type="CDD" id="cd00563">
    <property type="entry name" value="Dtyr_deacylase"/>
    <property type="match status" value="1"/>
</dbReference>
<keyword evidence="7" id="KW-1185">Reference proteome</keyword>
<dbReference type="InterPro" id="IPR023509">
    <property type="entry name" value="DTD-like_sf"/>
</dbReference>
<dbReference type="GO" id="GO:0051500">
    <property type="term" value="F:D-tyrosyl-tRNA(Tyr) deacylase activity"/>
    <property type="evidence" value="ECO:0007669"/>
    <property type="project" value="TreeGrafter"/>
</dbReference>
<accession>A0AAN7UAJ1</accession>
<evidence type="ECO:0000256" key="2">
    <source>
        <dbReference type="ARBA" id="ARBA00013056"/>
    </source>
</evidence>
<dbReference type="EMBL" id="JAVFKY010000001">
    <property type="protein sequence ID" value="KAK5583363.1"/>
    <property type="molecule type" value="Genomic_DNA"/>
</dbReference>
<dbReference type="SUPFAM" id="SSF69500">
    <property type="entry name" value="DTD-like"/>
    <property type="match status" value="1"/>
</dbReference>
<dbReference type="Pfam" id="PF02580">
    <property type="entry name" value="Tyr_Deacylase"/>
    <property type="match status" value="1"/>
</dbReference>
<sequence length="151" mass="17356">MKAIIQRVKNASVTVEGEVISEIKQGLMCLIGVGRDDTKDDAEYIARKILNLRLWKNEDETKNWDRSVQQMDYEILFVSQFTLYAQLKGNKQSYHLAMAPELSKQFYLEFLESAKKSYKPEKIKDGRFGAMMDVQLINDGPVTIQLDSKGK</sequence>
<evidence type="ECO:0000313" key="6">
    <source>
        <dbReference type="EMBL" id="KAK5583363.1"/>
    </source>
</evidence>
<dbReference type="PANTHER" id="PTHR10472:SF5">
    <property type="entry name" value="D-AMINOACYL-TRNA DEACYLASE 1"/>
    <property type="match status" value="1"/>
</dbReference>
<proteinExistence type="inferred from homology"/>
<comment type="catalytic activity">
    <reaction evidence="3">
        <text>glycyl-tRNA(Ala) + H2O = tRNA(Ala) + glycine + H(+)</text>
        <dbReference type="Rhea" id="RHEA:53744"/>
        <dbReference type="Rhea" id="RHEA-COMP:9657"/>
        <dbReference type="Rhea" id="RHEA-COMP:13640"/>
        <dbReference type="ChEBI" id="CHEBI:15377"/>
        <dbReference type="ChEBI" id="CHEBI:15378"/>
        <dbReference type="ChEBI" id="CHEBI:57305"/>
        <dbReference type="ChEBI" id="CHEBI:78442"/>
        <dbReference type="ChEBI" id="CHEBI:78522"/>
        <dbReference type="EC" id="3.1.1.96"/>
    </reaction>
</comment>
<evidence type="ECO:0000256" key="5">
    <source>
        <dbReference type="RuleBase" id="RU003470"/>
    </source>
</evidence>
<dbReference type="InterPro" id="IPR003732">
    <property type="entry name" value="Daa-tRNA_deacyls_DTD"/>
</dbReference>
<dbReference type="FunFam" id="3.50.80.10:FF:000001">
    <property type="entry name" value="D-aminoacyl-tRNA deacylase"/>
    <property type="match status" value="1"/>
</dbReference>